<gene>
    <name evidence="2" type="ORF">GALMADRAFT_839107</name>
</gene>
<reference evidence="3" key="1">
    <citation type="journal article" date="2014" name="Proc. Natl. Acad. Sci. U.S.A.">
        <title>Extensive sampling of basidiomycete genomes demonstrates inadequacy of the white-rot/brown-rot paradigm for wood decay fungi.</title>
        <authorList>
            <person name="Riley R."/>
            <person name="Salamov A.A."/>
            <person name="Brown D.W."/>
            <person name="Nagy L.G."/>
            <person name="Floudas D."/>
            <person name="Held B.W."/>
            <person name="Levasseur A."/>
            <person name="Lombard V."/>
            <person name="Morin E."/>
            <person name="Otillar R."/>
            <person name="Lindquist E.A."/>
            <person name="Sun H."/>
            <person name="LaButti K.M."/>
            <person name="Schmutz J."/>
            <person name="Jabbour D."/>
            <person name="Luo H."/>
            <person name="Baker S.E."/>
            <person name="Pisabarro A.G."/>
            <person name="Walton J.D."/>
            <person name="Blanchette R.A."/>
            <person name="Henrissat B."/>
            <person name="Martin F."/>
            <person name="Cullen D."/>
            <person name="Hibbett D.S."/>
            <person name="Grigoriev I.V."/>
        </authorList>
    </citation>
    <scope>NUCLEOTIDE SEQUENCE [LARGE SCALE GENOMIC DNA]</scope>
    <source>
        <strain evidence="3">CBS 339.88</strain>
    </source>
</reference>
<protein>
    <recommendedName>
        <fullName evidence="1">BTB domain-containing protein</fullName>
    </recommendedName>
</protein>
<dbReference type="HOGENOM" id="CLU_033082_1_2_1"/>
<dbReference type="InterPro" id="IPR011333">
    <property type="entry name" value="SKP1/BTB/POZ_sf"/>
</dbReference>
<keyword evidence="3" id="KW-1185">Reference proteome</keyword>
<dbReference type="EMBL" id="KL142369">
    <property type="protein sequence ID" value="KDR82663.1"/>
    <property type="molecule type" value="Genomic_DNA"/>
</dbReference>
<dbReference type="Proteomes" id="UP000027222">
    <property type="component" value="Unassembled WGS sequence"/>
</dbReference>
<dbReference type="OrthoDB" id="2879636at2759"/>
<dbReference type="PROSITE" id="PS50097">
    <property type="entry name" value="BTB"/>
    <property type="match status" value="1"/>
</dbReference>
<dbReference type="Gene3D" id="3.30.710.10">
    <property type="entry name" value="Potassium Channel Kv1.1, Chain A"/>
    <property type="match status" value="1"/>
</dbReference>
<dbReference type="CDD" id="cd18186">
    <property type="entry name" value="BTB_POZ_ZBTB_KLHL-like"/>
    <property type="match status" value="1"/>
</dbReference>
<evidence type="ECO:0000313" key="2">
    <source>
        <dbReference type="EMBL" id="KDR82663.1"/>
    </source>
</evidence>
<evidence type="ECO:0000313" key="3">
    <source>
        <dbReference type="Proteomes" id="UP000027222"/>
    </source>
</evidence>
<accession>A0A067TUK6</accession>
<evidence type="ECO:0000259" key="1">
    <source>
        <dbReference type="PROSITE" id="PS50097"/>
    </source>
</evidence>
<dbReference type="Pfam" id="PF00651">
    <property type="entry name" value="BTB"/>
    <property type="match status" value="1"/>
</dbReference>
<organism evidence="2 3">
    <name type="scientific">Galerina marginata (strain CBS 339.88)</name>
    <dbReference type="NCBI Taxonomy" id="685588"/>
    <lineage>
        <taxon>Eukaryota</taxon>
        <taxon>Fungi</taxon>
        <taxon>Dikarya</taxon>
        <taxon>Basidiomycota</taxon>
        <taxon>Agaricomycotina</taxon>
        <taxon>Agaricomycetes</taxon>
        <taxon>Agaricomycetidae</taxon>
        <taxon>Agaricales</taxon>
        <taxon>Agaricineae</taxon>
        <taxon>Strophariaceae</taxon>
        <taxon>Galerina</taxon>
    </lineage>
</organism>
<name>A0A067TUK6_GALM3</name>
<dbReference type="AlphaFoldDB" id="A0A067TUK6"/>
<dbReference type="STRING" id="685588.A0A067TUK6"/>
<feature type="domain" description="BTB" evidence="1">
    <location>
        <begin position="22"/>
        <end position="91"/>
    </location>
</feature>
<sequence length="329" mass="37474">MDRRISIGKLDIKRGEPWFEDGNIVLITQDHPTAFRVHRGVLARHSEIFSHMFELPQSTALDAEYFEGCQIVTMFDMPIELSNLVKTIYDGPNFSNDGPEGFFHLAGILRLATKYFIGQIRRQAIEYLSQTWPTTLKGHDEMVHAALNSPSVNNLTYPYVHPLHVLNLAREVNANVVIPSALYFLSLYPLSGILQGDHAKLLLEHPSKPSSSLTPSDIVLYTLMFQHRLQVMEDFIRQFCSQRSPKPVCGHAVTCGKGFSRLISQLHRSWTLRTGPLYYILQAMQSTAEDFTICSVCRSDFKREASSLRQKVWDDLPTIAQLPPWDKIE</sequence>
<dbReference type="SUPFAM" id="SSF54695">
    <property type="entry name" value="POZ domain"/>
    <property type="match status" value="1"/>
</dbReference>
<proteinExistence type="predicted"/>
<dbReference type="InterPro" id="IPR000210">
    <property type="entry name" value="BTB/POZ_dom"/>
</dbReference>